<evidence type="ECO:0000256" key="9">
    <source>
        <dbReference type="ARBA" id="ARBA00071934"/>
    </source>
</evidence>
<dbReference type="GO" id="GO:0030163">
    <property type="term" value="P:protein catabolic process"/>
    <property type="evidence" value="ECO:0007669"/>
    <property type="project" value="InterPro"/>
</dbReference>
<dbReference type="GO" id="GO:0005737">
    <property type="term" value="C:cytoplasm"/>
    <property type="evidence" value="ECO:0007669"/>
    <property type="project" value="UniProtKB-SubCell"/>
</dbReference>
<dbReference type="InterPro" id="IPR014721">
    <property type="entry name" value="Ribsml_uS5_D2-typ_fold_subgr"/>
</dbReference>
<dbReference type="Gene3D" id="3.40.50.300">
    <property type="entry name" value="P-loop containing nucleotide triphosphate hydrolases"/>
    <property type="match status" value="1"/>
</dbReference>
<dbReference type="GO" id="GO:0005524">
    <property type="term" value="F:ATP binding"/>
    <property type="evidence" value="ECO:0007669"/>
    <property type="project" value="UniProtKB-KW"/>
</dbReference>
<evidence type="ECO:0000313" key="17">
    <source>
        <dbReference type="EMBL" id="KXB41577.1"/>
    </source>
</evidence>
<dbReference type="InterPro" id="IPR008269">
    <property type="entry name" value="Lon_proteolytic"/>
</dbReference>
<feature type="active site" evidence="11 13">
    <location>
        <position position="778"/>
    </location>
</feature>
<dbReference type="SUPFAM" id="SSF54211">
    <property type="entry name" value="Ribosomal protein S5 domain 2-like"/>
    <property type="match status" value="1"/>
</dbReference>
<dbReference type="Gene3D" id="1.10.8.60">
    <property type="match status" value="1"/>
</dbReference>
<dbReference type="PROSITE" id="PS51786">
    <property type="entry name" value="LON_PROTEOLYTIC"/>
    <property type="match status" value="1"/>
</dbReference>
<evidence type="ECO:0000256" key="11">
    <source>
        <dbReference type="PIRSR" id="PIRSR001174-1"/>
    </source>
</evidence>
<dbReference type="InterPro" id="IPR003593">
    <property type="entry name" value="AAA+_ATPase"/>
</dbReference>
<evidence type="ECO:0000256" key="10">
    <source>
        <dbReference type="PIRNR" id="PIRNR001174"/>
    </source>
</evidence>
<protein>
    <recommendedName>
        <fullName evidence="9 10">Lon protease</fullName>
        <ecNumber evidence="8 10">3.4.21.53</ecNumber>
    </recommendedName>
</protein>
<evidence type="ECO:0000256" key="6">
    <source>
        <dbReference type="ARBA" id="ARBA00050665"/>
    </source>
</evidence>
<name>A0A133YEM4_9FIRM</name>
<dbReference type="PATRIC" id="fig|1497955.3.peg.643"/>
<dbReference type="RefSeq" id="WP_156422955.1">
    <property type="nucleotide sequence ID" value="NZ_JARFNM010000001.1"/>
</dbReference>
<dbReference type="Proteomes" id="UP000070080">
    <property type="component" value="Unassembled WGS sequence"/>
</dbReference>
<comment type="subcellular location">
    <subcellularLocation>
        <location evidence="10">Cytoplasm</location>
    </subcellularLocation>
</comment>
<evidence type="ECO:0000256" key="13">
    <source>
        <dbReference type="PROSITE-ProRule" id="PRU01122"/>
    </source>
</evidence>
<keyword evidence="18" id="KW-1185">Reference proteome</keyword>
<dbReference type="GO" id="GO:0016887">
    <property type="term" value="F:ATP hydrolysis activity"/>
    <property type="evidence" value="ECO:0007669"/>
    <property type="project" value="InterPro"/>
</dbReference>
<evidence type="ECO:0000256" key="4">
    <source>
        <dbReference type="ARBA" id="ARBA00022825"/>
    </source>
</evidence>
<evidence type="ECO:0000259" key="15">
    <source>
        <dbReference type="PROSITE" id="PS51786"/>
    </source>
</evidence>
<dbReference type="Gene3D" id="3.30.230.10">
    <property type="match status" value="1"/>
</dbReference>
<feature type="domain" description="Lon proteolytic" evidence="15">
    <location>
        <begin position="691"/>
        <end position="872"/>
    </location>
</feature>
<keyword evidence="10" id="KW-0963">Cytoplasm</keyword>
<keyword evidence="5 10" id="KW-0067">ATP-binding</keyword>
<evidence type="ECO:0000256" key="14">
    <source>
        <dbReference type="RuleBase" id="RU000591"/>
    </source>
</evidence>
<dbReference type="InterPro" id="IPR020568">
    <property type="entry name" value="Ribosomal_Su5_D2-typ_SF"/>
</dbReference>
<dbReference type="EC" id="3.4.21.53" evidence="8 10"/>
<dbReference type="PRINTS" id="PR00830">
    <property type="entry name" value="ENDOLAPTASE"/>
</dbReference>
<dbReference type="InterPro" id="IPR054594">
    <property type="entry name" value="Lon_lid"/>
</dbReference>
<dbReference type="PROSITE" id="PS01046">
    <property type="entry name" value="LON_SER"/>
    <property type="match status" value="1"/>
</dbReference>
<dbReference type="GO" id="GO:0004176">
    <property type="term" value="F:ATP-dependent peptidase activity"/>
    <property type="evidence" value="ECO:0007669"/>
    <property type="project" value="UniProtKB-UniRule"/>
</dbReference>
<evidence type="ECO:0000259" key="16">
    <source>
        <dbReference type="PROSITE" id="PS51787"/>
    </source>
</evidence>
<evidence type="ECO:0000256" key="3">
    <source>
        <dbReference type="ARBA" id="ARBA00022801"/>
    </source>
</evidence>
<comment type="similarity">
    <text evidence="10 13 14">Belongs to the peptidase S16 family.</text>
</comment>
<reference evidence="18" key="1">
    <citation type="submission" date="2016-01" db="EMBL/GenBank/DDBJ databases">
        <authorList>
            <person name="Mitreva M."/>
            <person name="Pepin K.H."/>
            <person name="Mihindukulasuriya K.A."/>
            <person name="Fulton R."/>
            <person name="Fronick C."/>
            <person name="O'Laughlin M."/>
            <person name="Miner T."/>
            <person name="Herter B."/>
            <person name="Rosa B.A."/>
            <person name="Cordes M."/>
            <person name="Tomlinson C."/>
            <person name="Wollam A."/>
            <person name="Palsikar V.B."/>
            <person name="Mardis E.R."/>
            <person name="Wilson R.K."/>
        </authorList>
    </citation>
    <scope>NUCLEOTIDE SEQUENCE [LARGE SCALE GENOMIC DNA]</scope>
    <source>
        <strain evidence="18">KA00274</strain>
    </source>
</reference>
<feature type="binding site" evidence="12">
    <location>
        <begin position="452"/>
        <end position="459"/>
    </location>
    <ligand>
        <name>ATP</name>
        <dbReference type="ChEBI" id="CHEBI:30616"/>
    </ligand>
</feature>
<comment type="function">
    <text evidence="7">ATP-dependent serine protease that mediates the selective degradation of mutant and abnormal proteins as well as certain short-lived regulatory proteins. Required for cellular homeostasis and for survival from DNA damage and developmental changes induced by stress. Degrades polypeptides processively to yield small peptide fragments that are 5 to 10 amino acids long. Binds to DNA in a double-stranded, site-specific manner.</text>
</comment>
<dbReference type="SUPFAM" id="SSF52540">
    <property type="entry name" value="P-loop containing nucleoside triphosphate hydrolases"/>
    <property type="match status" value="1"/>
</dbReference>
<keyword evidence="2 10" id="KW-0547">Nucleotide-binding</keyword>
<keyword evidence="1 10" id="KW-0645">Protease</keyword>
<evidence type="ECO:0000256" key="7">
    <source>
        <dbReference type="ARBA" id="ARBA00053875"/>
    </source>
</evidence>
<gene>
    <name evidence="17" type="ORF">HMPREF1872_00667</name>
</gene>
<dbReference type="InterPro" id="IPR027065">
    <property type="entry name" value="Lon_Prtase"/>
</dbReference>
<dbReference type="InterPro" id="IPR008268">
    <property type="entry name" value="Peptidase_S16_AS"/>
</dbReference>
<evidence type="ECO:0000256" key="8">
    <source>
        <dbReference type="ARBA" id="ARBA00066743"/>
    </source>
</evidence>
<dbReference type="InterPro" id="IPR003959">
    <property type="entry name" value="ATPase_AAA_core"/>
</dbReference>
<dbReference type="FunFam" id="3.40.50.300:FF:000021">
    <property type="entry name" value="Lon protease homolog"/>
    <property type="match status" value="1"/>
</dbReference>
<dbReference type="CDD" id="cd19500">
    <property type="entry name" value="RecA-like_Lon"/>
    <property type="match status" value="1"/>
</dbReference>
<comment type="catalytic activity">
    <reaction evidence="6 10 13">
        <text>Hydrolysis of proteins in presence of ATP.</text>
        <dbReference type="EC" id="3.4.21.53"/>
    </reaction>
</comment>
<dbReference type="InterPro" id="IPR015947">
    <property type="entry name" value="PUA-like_sf"/>
</dbReference>
<dbReference type="SUPFAM" id="SSF88697">
    <property type="entry name" value="PUA domain-like"/>
    <property type="match status" value="1"/>
</dbReference>
<accession>A0A133YEM4</accession>
<feature type="domain" description="Lon N-terminal" evidence="16">
    <location>
        <begin position="50"/>
        <end position="296"/>
    </location>
</feature>
<evidence type="ECO:0000256" key="5">
    <source>
        <dbReference type="ARBA" id="ARBA00022840"/>
    </source>
</evidence>
<dbReference type="InterPro" id="IPR027417">
    <property type="entry name" value="P-loop_NTPase"/>
</dbReference>
<feature type="active site" evidence="11 13">
    <location>
        <position position="821"/>
    </location>
</feature>
<dbReference type="AlphaFoldDB" id="A0A133YEM4"/>
<dbReference type="NCBIfam" id="TIGR00763">
    <property type="entry name" value="lon"/>
    <property type="match status" value="1"/>
</dbReference>
<proteinExistence type="inferred from homology"/>
<dbReference type="OrthoDB" id="9803599at2"/>
<dbReference type="InterPro" id="IPR003111">
    <property type="entry name" value="Lon_prtase_N"/>
</dbReference>
<dbReference type="PANTHER" id="PTHR10046">
    <property type="entry name" value="ATP DEPENDENT LON PROTEASE FAMILY MEMBER"/>
    <property type="match status" value="1"/>
</dbReference>
<dbReference type="GO" id="GO:0006508">
    <property type="term" value="P:proteolysis"/>
    <property type="evidence" value="ECO:0007669"/>
    <property type="project" value="UniProtKB-KW"/>
</dbReference>
<keyword evidence="4 10" id="KW-0720">Serine protease</keyword>
<dbReference type="Pfam" id="PF00004">
    <property type="entry name" value="AAA"/>
    <property type="match status" value="1"/>
</dbReference>
<sequence>MARKKVKLDLFAIYQDEMNYFASLRSNGQTSNQHEVFFRQLSEHEKDNELLVMPQLSVYESCVLPGSNGVFDCADYIAYQGAMRSLDGNGLVFIASLLDESEKASLADFAKSQHVTNKTKEPEFISFRDSEYKQLKVGVIGQILSLQDDDDNNSTRVMIQVLCRAELVERQSDGQIDLVQVRLLADDYQFKTINRSTLEKQIGFSLPKSGTKLKNNDLAALQAILRLYFEKWLAENKSANDLGKYQSLYTKMDLSALCDAISETVPVSYIEKVYLLACPHVLVRLYLTLDLVKRDLGMANLRRQIDRETEDLIKAEQRDYVIKNTIKLLRKELSNGKEDDTIAKLNKKLAEFELKPDVRAQLQEAIDKLAIFGSTSPEAANLRDYIDLCLSLPWGKMVAENFDIKQVKAKLESDHYGLEKVKKRILEYLAMRHLRVVKQTKGKTVELLCLIGPPGIGKTSIARSIADALKRPLERISLGGVDDESEIRGHRRTYIGAMPGRIIKAIQTAQCDNPVILLDEIDKLAYSSKGDPAAALLEVLDGEQNDKFRDNYVDLPYDLSKVLFIVTANDYENIPMALYDRMDVINLSSYTATEKLQIAKHYLWPQLLASIAYTSKQIKISDKCLRYIIDNYTREAGVRQLERCLKTICRTIATKILAESEDALLPVSVKVKDLADYLGVAPYIDEGVHKDDLVGVVTGLAWTYVGGVTLEVEVKISKGNGKIHLTGNLGDVMKESASVAWTYIISQADELKLDEVKWQELDVHIHIPEGATPKDGPSAGVTLATALYSALSHKKVRHDIAMTGELTLTGRVFPIGGLKEKLMAAYRAKMHTVLIPIANVKDLTDVDKEVKENLQIISVKRVEEVWQHALLSE</sequence>
<organism evidence="17 18">
    <name type="scientific">Amygdalobacter nucleatus</name>
    <dbReference type="NCBI Taxonomy" id="3029274"/>
    <lineage>
        <taxon>Bacteria</taxon>
        <taxon>Bacillati</taxon>
        <taxon>Bacillota</taxon>
        <taxon>Clostridia</taxon>
        <taxon>Eubacteriales</taxon>
        <taxon>Oscillospiraceae</taxon>
        <taxon>Amygdalobacter</taxon>
    </lineage>
</organism>
<dbReference type="GO" id="GO:0004252">
    <property type="term" value="F:serine-type endopeptidase activity"/>
    <property type="evidence" value="ECO:0007669"/>
    <property type="project" value="UniProtKB-UniRule"/>
</dbReference>
<dbReference type="Gene3D" id="1.20.58.1480">
    <property type="match status" value="1"/>
</dbReference>
<evidence type="ECO:0000313" key="18">
    <source>
        <dbReference type="Proteomes" id="UP000070080"/>
    </source>
</evidence>
<dbReference type="STRING" id="1497955.HMPREF1872_00667"/>
<dbReference type="InterPro" id="IPR004815">
    <property type="entry name" value="Lon_bac/euk-typ"/>
</dbReference>
<dbReference type="Pfam" id="PF05362">
    <property type="entry name" value="Lon_C"/>
    <property type="match status" value="1"/>
</dbReference>
<comment type="caution">
    <text evidence="17">The sequence shown here is derived from an EMBL/GenBank/DDBJ whole genome shotgun (WGS) entry which is preliminary data.</text>
</comment>
<dbReference type="EMBL" id="LSCV01000012">
    <property type="protein sequence ID" value="KXB41577.1"/>
    <property type="molecule type" value="Genomic_DNA"/>
</dbReference>
<dbReference type="PROSITE" id="PS51787">
    <property type="entry name" value="LON_N"/>
    <property type="match status" value="1"/>
</dbReference>
<dbReference type="Pfam" id="PF22667">
    <property type="entry name" value="Lon_lid"/>
    <property type="match status" value="1"/>
</dbReference>
<dbReference type="PIRSF" id="PIRSF001174">
    <property type="entry name" value="Lon_proteas"/>
    <property type="match status" value="1"/>
</dbReference>
<dbReference type="Pfam" id="PF02190">
    <property type="entry name" value="LON_substr_bdg"/>
    <property type="match status" value="1"/>
</dbReference>
<evidence type="ECO:0000256" key="12">
    <source>
        <dbReference type="PIRSR" id="PIRSR001174-2"/>
    </source>
</evidence>
<keyword evidence="3 10" id="KW-0378">Hydrolase</keyword>
<evidence type="ECO:0000256" key="2">
    <source>
        <dbReference type="ARBA" id="ARBA00022741"/>
    </source>
</evidence>
<dbReference type="SMART" id="SM00382">
    <property type="entry name" value="AAA"/>
    <property type="match status" value="1"/>
</dbReference>
<comment type="subunit">
    <text evidence="10">Homohexamer. Organized in a ring with a central cavity.</text>
</comment>
<evidence type="ECO:0000256" key="1">
    <source>
        <dbReference type="ARBA" id="ARBA00022670"/>
    </source>
</evidence>